<dbReference type="InterPro" id="IPR045191">
    <property type="entry name" value="MBR1/2-like"/>
</dbReference>
<keyword evidence="3" id="KW-0808">Transferase</keyword>
<feature type="compositionally biased region" description="Polar residues" evidence="9">
    <location>
        <begin position="251"/>
        <end position="263"/>
    </location>
</feature>
<evidence type="ECO:0000256" key="9">
    <source>
        <dbReference type="SAM" id="MobiDB-lite"/>
    </source>
</evidence>
<comment type="catalytic activity">
    <reaction evidence="1">
        <text>S-ubiquitinyl-[E2 ubiquitin-conjugating enzyme]-L-cysteine + [acceptor protein]-L-lysine = [E2 ubiquitin-conjugating enzyme]-L-cysteine + N(6)-ubiquitinyl-[acceptor protein]-L-lysine.</text>
        <dbReference type="EC" id="2.3.2.27"/>
    </reaction>
</comment>
<feature type="domain" description="RING-type" evidence="10">
    <location>
        <begin position="417"/>
        <end position="459"/>
    </location>
</feature>
<keyword evidence="4" id="KW-0479">Metal-binding</keyword>
<dbReference type="GO" id="GO:0061630">
    <property type="term" value="F:ubiquitin protein ligase activity"/>
    <property type="evidence" value="ECO:0007669"/>
    <property type="project" value="UniProtKB-EC"/>
</dbReference>
<feature type="compositionally biased region" description="Polar residues" evidence="9">
    <location>
        <begin position="48"/>
        <end position="57"/>
    </location>
</feature>
<organism evidence="11 12">
    <name type="scientific">Striga hermonthica</name>
    <name type="common">Purple witchweed</name>
    <name type="synonym">Buchnera hermonthica</name>
    <dbReference type="NCBI Taxonomy" id="68872"/>
    <lineage>
        <taxon>Eukaryota</taxon>
        <taxon>Viridiplantae</taxon>
        <taxon>Streptophyta</taxon>
        <taxon>Embryophyta</taxon>
        <taxon>Tracheophyta</taxon>
        <taxon>Spermatophyta</taxon>
        <taxon>Magnoliopsida</taxon>
        <taxon>eudicotyledons</taxon>
        <taxon>Gunneridae</taxon>
        <taxon>Pentapetalae</taxon>
        <taxon>asterids</taxon>
        <taxon>lamiids</taxon>
        <taxon>Lamiales</taxon>
        <taxon>Orobanchaceae</taxon>
        <taxon>Buchnereae</taxon>
        <taxon>Striga</taxon>
    </lineage>
</organism>
<dbReference type="SUPFAM" id="SSF57850">
    <property type="entry name" value="RING/U-box"/>
    <property type="match status" value="1"/>
</dbReference>
<proteinExistence type="predicted"/>
<accession>A0A9N7RNH3</accession>
<evidence type="ECO:0000259" key="10">
    <source>
        <dbReference type="PROSITE" id="PS50089"/>
    </source>
</evidence>
<dbReference type="SMART" id="SM00184">
    <property type="entry name" value="RING"/>
    <property type="match status" value="1"/>
</dbReference>
<reference evidence="11" key="1">
    <citation type="submission" date="2019-12" db="EMBL/GenBank/DDBJ databases">
        <authorList>
            <person name="Scholes J."/>
        </authorList>
    </citation>
    <scope>NUCLEOTIDE SEQUENCE</scope>
</reference>
<dbReference type="PANTHER" id="PTHR22937">
    <property type="entry name" value="E3 UBIQUITIN-PROTEIN LIGASE RNF165"/>
    <property type="match status" value="1"/>
</dbReference>
<evidence type="ECO:0000256" key="1">
    <source>
        <dbReference type="ARBA" id="ARBA00000900"/>
    </source>
</evidence>
<dbReference type="Gene3D" id="3.30.40.10">
    <property type="entry name" value="Zinc/RING finger domain, C3HC4 (zinc finger)"/>
    <property type="match status" value="1"/>
</dbReference>
<dbReference type="Proteomes" id="UP001153555">
    <property type="component" value="Unassembled WGS sequence"/>
</dbReference>
<sequence>MMLRKGQNTSNGSDKEARFCNRIGCNGRVKYAGLNPRIGSSEKAKLSTKPSFPSSSGDGMGVSKSKSLLLDSKRKTFSRSEVNPSGSSGQSGESEHSSSSKNVSRHHCFASKNESSGEIRPRKVFHHKNEPNNQHTTRLAISVPFNSKSSGIRTLYNSNKSSNITSNNDDNSSSSINGSSSKKVMKNKNIDAESSFSRRGRENGRLYPSAGGISISGSGSSNSASGDSQSATRRAVNVNSGRPRLSSSSSYQQNGRNHNTSLSIGGPRFYGTRPSTGSSSYSFSGVNSGNQSFTMGDLDFTHLMNHTQYSMDGIAEVLLAIDRIEHDEELTHEQFFSLETSLFLSGLNLYDRHRDMRLDIDNMSYEELLALGERMGTVSTALSDEALSECIKTSTYNAGPHGVRLIESVKDEDDLKCSICQEEYAVGDEIGKLVVCLHDYHLTCINQWLRLKNWCPVCKAPAAKKE</sequence>
<keyword evidence="5 8" id="KW-0863">Zinc-finger</keyword>
<dbReference type="Pfam" id="PF13639">
    <property type="entry name" value="zf-RING_2"/>
    <property type="match status" value="1"/>
</dbReference>
<dbReference type="EMBL" id="CACSLK010030875">
    <property type="protein sequence ID" value="CAA0838300.1"/>
    <property type="molecule type" value="Genomic_DNA"/>
</dbReference>
<protein>
    <recommendedName>
        <fullName evidence="2">RING-type E3 ubiquitin transferase</fullName>
        <ecNumber evidence="2">2.3.2.27</ecNumber>
    </recommendedName>
</protein>
<evidence type="ECO:0000256" key="8">
    <source>
        <dbReference type="PROSITE-ProRule" id="PRU00175"/>
    </source>
</evidence>
<comment type="caution">
    <text evidence="11">The sequence shown here is derived from an EMBL/GenBank/DDBJ whole genome shotgun (WGS) entry which is preliminary data.</text>
</comment>
<evidence type="ECO:0000313" key="12">
    <source>
        <dbReference type="Proteomes" id="UP001153555"/>
    </source>
</evidence>
<evidence type="ECO:0000256" key="5">
    <source>
        <dbReference type="ARBA" id="ARBA00022771"/>
    </source>
</evidence>
<evidence type="ECO:0000256" key="4">
    <source>
        <dbReference type="ARBA" id="ARBA00022723"/>
    </source>
</evidence>
<dbReference type="GO" id="GO:0008270">
    <property type="term" value="F:zinc ion binding"/>
    <property type="evidence" value="ECO:0007669"/>
    <property type="project" value="UniProtKB-KW"/>
</dbReference>
<evidence type="ECO:0000256" key="6">
    <source>
        <dbReference type="ARBA" id="ARBA00022786"/>
    </source>
</evidence>
<dbReference type="InterPro" id="IPR001841">
    <property type="entry name" value="Znf_RING"/>
</dbReference>
<dbReference type="AlphaFoldDB" id="A0A9N7RNH3"/>
<dbReference type="PROSITE" id="PS50089">
    <property type="entry name" value="ZF_RING_2"/>
    <property type="match status" value="1"/>
</dbReference>
<keyword evidence="12" id="KW-1185">Reference proteome</keyword>
<feature type="compositionally biased region" description="Low complexity" evidence="9">
    <location>
        <begin position="157"/>
        <end position="182"/>
    </location>
</feature>
<dbReference type="EC" id="2.3.2.27" evidence="2"/>
<keyword evidence="6" id="KW-0833">Ubl conjugation pathway</keyword>
<evidence type="ECO:0000256" key="7">
    <source>
        <dbReference type="ARBA" id="ARBA00022833"/>
    </source>
</evidence>
<dbReference type="OrthoDB" id="8062037at2759"/>
<feature type="compositionally biased region" description="Low complexity" evidence="9">
    <location>
        <begin position="209"/>
        <end position="231"/>
    </location>
</feature>
<dbReference type="PANTHER" id="PTHR22937:SF136">
    <property type="entry name" value="RING-TYPE E3 UBIQUITIN TRANSFERASE"/>
    <property type="match status" value="1"/>
</dbReference>
<gene>
    <name evidence="11" type="ORF">SHERM_04908</name>
</gene>
<keyword evidence="7" id="KW-0862">Zinc</keyword>
<evidence type="ECO:0000313" key="11">
    <source>
        <dbReference type="EMBL" id="CAA0838300.1"/>
    </source>
</evidence>
<name>A0A9N7RNH3_STRHE</name>
<dbReference type="InterPro" id="IPR013083">
    <property type="entry name" value="Znf_RING/FYVE/PHD"/>
</dbReference>
<feature type="region of interest" description="Disordered" evidence="9">
    <location>
        <begin position="149"/>
        <end position="283"/>
    </location>
</feature>
<feature type="region of interest" description="Disordered" evidence="9">
    <location>
        <begin position="30"/>
        <end position="121"/>
    </location>
</feature>
<evidence type="ECO:0000256" key="3">
    <source>
        <dbReference type="ARBA" id="ARBA00022679"/>
    </source>
</evidence>
<evidence type="ECO:0000256" key="2">
    <source>
        <dbReference type="ARBA" id="ARBA00012483"/>
    </source>
</evidence>